<dbReference type="RefSeq" id="YP_009211280.1">
    <property type="nucleotide sequence ID" value="NC_028938.1"/>
</dbReference>
<keyword evidence="1" id="KW-0472">Membrane</keyword>
<reference evidence="2 3" key="1">
    <citation type="journal article" date="2015" name="Environ. Microbiol.">
        <title>Novel viral genomes identified from six metagenomes reveal wide distribution of archaeal viruses and high viral diversity in terrestrial hot springs.</title>
        <authorList>
            <person name="Gudbergsdottir S.R."/>
            <person name="Menzel P."/>
            <person name="Krogh A."/>
            <person name="Young M."/>
            <person name="Peng X."/>
        </authorList>
    </citation>
    <scope>NUCLEOTIDE SEQUENCE [LARGE SCALE GENOMIC DNA]</scope>
    <source>
        <strain evidence="2 3">ABV2</strain>
    </source>
</reference>
<dbReference type="Proteomes" id="UP000202536">
    <property type="component" value="Segment"/>
</dbReference>
<proteinExistence type="predicted"/>
<evidence type="ECO:0000313" key="2">
    <source>
        <dbReference type="EMBL" id="ALG96758.1"/>
    </source>
</evidence>
<dbReference type="EMBL" id="KP282673">
    <property type="protein sequence ID" value="ALG96758.1"/>
    <property type="molecule type" value="Genomic_DNA"/>
</dbReference>
<keyword evidence="1" id="KW-1133">Transmembrane helix</keyword>
<name>A0A0N9PCK0_9VIRU</name>
<dbReference type="OrthoDB" id="40670at10239"/>
<sequence>MNLTLLADIDLLINLVLLFQKKLSIKEAIFFSVIVFLVVEAYYYWKNKRSESE</sequence>
<keyword evidence="3" id="KW-1185">Reference proteome</keyword>
<organism evidence="2 3">
    <name type="scientific">Acidianus bottle-shaped virus 2 strain ABV2</name>
    <dbReference type="NCBI Taxonomy" id="1732173"/>
    <lineage>
        <taxon>Viruses</taxon>
        <taxon>Viruses incertae sedis</taxon>
        <taxon>Ampullaviridae</taxon>
        <taxon>Bottigliavirus</taxon>
        <taxon>Bottigliavirus puteoliense</taxon>
        <taxon>Bottigliavirus ABV2</taxon>
    </lineage>
</organism>
<dbReference type="KEGG" id="vg:26637848"/>
<dbReference type="GeneID" id="26637848"/>
<protein>
    <submittedName>
        <fullName evidence="2">Uncharacterized protein</fullName>
    </submittedName>
</protein>
<evidence type="ECO:0000313" key="3">
    <source>
        <dbReference type="Proteomes" id="UP000202536"/>
    </source>
</evidence>
<accession>A0A0N9PCK0</accession>
<feature type="transmembrane region" description="Helical" evidence="1">
    <location>
        <begin position="28"/>
        <end position="45"/>
    </location>
</feature>
<keyword evidence="1" id="KW-0812">Transmembrane</keyword>
<evidence type="ECO:0000256" key="1">
    <source>
        <dbReference type="SAM" id="Phobius"/>
    </source>
</evidence>